<gene>
    <name evidence="4" type="ORF">GCM10007170_45340</name>
</gene>
<dbReference type="NCBIfam" id="NF033550">
    <property type="entry name" value="transpos_ISL3"/>
    <property type="match status" value="1"/>
</dbReference>
<evidence type="ECO:0000256" key="1">
    <source>
        <dbReference type="SAM" id="MobiDB-lite"/>
    </source>
</evidence>
<feature type="domain" description="Transposase IS204/IS1001/IS1096/IS1165 DDE" evidence="2">
    <location>
        <begin position="169"/>
        <end position="396"/>
    </location>
</feature>
<dbReference type="Proteomes" id="UP000643279">
    <property type="component" value="Unassembled WGS sequence"/>
</dbReference>
<evidence type="ECO:0000259" key="3">
    <source>
        <dbReference type="Pfam" id="PF14690"/>
    </source>
</evidence>
<sequence>MNNSMSCSAGRWCMRADALLGVEGVYVRSVKATGTGLVLGVETGEEVAGCPDCGVVAVRHARRQIRLHDIPCFGRPVRLLWAKRVWRCPDPDCPRTTFSEEHPLAGPRAKLTARALAWATDALQCFDTSVSALADQLGVSWHTQPGTRSRPKPPAAIAAGGRLTGVNALGVDEHVWSHTGPPGSGMVTGIVDHTRDAHGLVHARLLDLVPGRSGKAYADWLKDRGAGFTAGIKTAALDPFRGYANAIRDELPEAITVLDAFHVVKLGSAMVDEVRRRVQQDTLGHRGRKGDPLYGIRRTLQIGAEHLSDKQSARLDAKLTLGDPDHDVTLAWQCYQKLRNIYHARPERGRDLVNEVIASFPTCPIPEVARLGRTLKQWKSAILAYFDTDGASDGAHRSDQRRHRNHTSHRQRLPKLHQLPTQMPTGRWRPPALPNQANQPCLNAKGP</sequence>
<comment type="caution">
    <text evidence="4">The sequence shown here is derived from an EMBL/GenBank/DDBJ whole genome shotgun (WGS) entry which is preliminary data.</text>
</comment>
<organism evidence="4 5">
    <name type="scientific">Arthrobacter liuii</name>
    <dbReference type="NCBI Taxonomy" id="1476996"/>
    <lineage>
        <taxon>Bacteria</taxon>
        <taxon>Bacillati</taxon>
        <taxon>Actinomycetota</taxon>
        <taxon>Actinomycetes</taxon>
        <taxon>Micrococcales</taxon>
        <taxon>Micrococcaceae</taxon>
        <taxon>Arthrobacter</taxon>
    </lineage>
</organism>
<feature type="domain" description="Transposase IS204/IS1001/IS1096/IS1165 zinc-finger" evidence="3">
    <location>
        <begin position="47"/>
        <end position="90"/>
    </location>
</feature>
<protein>
    <submittedName>
        <fullName evidence="4">ISL3 family transposase</fullName>
    </submittedName>
</protein>
<evidence type="ECO:0000259" key="2">
    <source>
        <dbReference type="Pfam" id="PF01610"/>
    </source>
</evidence>
<dbReference type="PANTHER" id="PTHR33498">
    <property type="entry name" value="TRANSPOSASE FOR INSERTION SEQUENCE ELEMENT IS1557"/>
    <property type="match status" value="1"/>
</dbReference>
<dbReference type="InterPro" id="IPR047951">
    <property type="entry name" value="Transpos_ISL3"/>
</dbReference>
<dbReference type="EMBL" id="BMFW01000052">
    <property type="protein sequence ID" value="GGI02794.1"/>
    <property type="molecule type" value="Genomic_DNA"/>
</dbReference>
<dbReference type="InterPro" id="IPR002560">
    <property type="entry name" value="Transposase_DDE"/>
</dbReference>
<name>A0ABQ2B2L7_9MICC</name>
<evidence type="ECO:0000313" key="5">
    <source>
        <dbReference type="Proteomes" id="UP000643279"/>
    </source>
</evidence>
<dbReference type="PANTHER" id="PTHR33498:SF1">
    <property type="entry name" value="TRANSPOSASE FOR INSERTION SEQUENCE ELEMENT IS1557"/>
    <property type="match status" value="1"/>
</dbReference>
<keyword evidence="5" id="KW-1185">Reference proteome</keyword>
<evidence type="ECO:0000313" key="4">
    <source>
        <dbReference type="EMBL" id="GGI02794.1"/>
    </source>
</evidence>
<reference evidence="5" key="1">
    <citation type="journal article" date="2019" name="Int. J. Syst. Evol. Microbiol.">
        <title>The Global Catalogue of Microorganisms (GCM) 10K type strain sequencing project: providing services to taxonomists for standard genome sequencing and annotation.</title>
        <authorList>
            <consortium name="The Broad Institute Genomics Platform"/>
            <consortium name="The Broad Institute Genome Sequencing Center for Infectious Disease"/>
            <person name="Wu L."/>
            <person name="Ma J."/>
        </authorList>
    </citation>
    <scope>NUCLEOTIDE SEQUENCE [LARGE SCALE GENOMIC DNA]</scope>
    <source>
        <strain evidence="5">CGMCC 1.12778</strain>
    </source>
</reference>
<accession>A0ABQ2B2L7</accession>
<feature type="compositionally biased region" description="Basic residues" evidence="1">
    <location>
        <begin position="399"/>
        <end position="415"/>
    </location>
</feature>
<dbReference type="Pfam" id="PF01610">
    <property type="entry name" value="DDE_Tnp_ISL3"/>
    <property type="match status" value="1"/>
</dbReference>
<proteinExistence type="predicted"/>
<dbReference type="InterPro" id="IPR029261">
    <property type="entry name" value="Transposase_Znf"/>
</dbReference>
<dbReference type="Pfam" id="PF14690">
    <property type="entry name" value="Zn_ribbon_ISL3"/>
    <property type="match status" value="1"/>
</dbReference>
<feature type="region of interest" description="Disordered" evidence="1">
    <location>
        <begin position="389"/>
        <end position="447"/>
    </location>
</feature>